<protein>
    <submittedName>
        <fullName evidence="2">Flp family type IVb pilin</fullName>
    </submittedName>
</protein>
<sequence length="54" mass="5857">MRRLISRFISDTTGATSIEYALIAAGISIVILVAVNELGTRLNTKYTSVESAIR</sequence>
<evidence type="ECO:0000313" key="2">
    <source>
        <dbReference type="EMBL" id="MBI5130405.1"/>
    </source>
</evidence>
<dbReference type="EMBL" id="JACRJB010000037">
    <property type="protein sequence ID" value="MBI5130405.1"/>
    <property type="molecule type" value="Genomic_DNA"/>
</dbReference>
<dbReference type="Proteomes" id="UP000782519">
    <property type="component" value="Unassembled WGS sequence"/>
</dbReference>
<keyword evidence="1" id="KW-0472">Membrane</keyword>
<keyword evidence="1" id="KW-1133">Transmembrane helix</keyword>
<dbReference type="InterPro" id="IPR007047">
    <property type="entry name" value="Flp_Fap"/>
</dbReference>
<proteinExistence type="predicted"/>
<evidence type="ECO:0000256" key="1">
    <source>
        <dbReference type="SAM" id="Phobius"/>
    </source>
</evidence>
<comment type="caution">
    <text evidence="2">The sequence shown here is derived from an EMBL/GenBank/DDBJ whole genome shotgun (WGS) entry which is preliminary data.</text>
</comment>
<gene>
    <name evidence="2" type="ORF">HZA66_13260</name>
</gene>
<reference evidence="2" key="1">
    <citation type="submission" date="2020-07" db="EMBL/GenBank/DDBJ databases">
        <title>Huge and variable diversity of episymbiotic CPR bacteria and DPANN archaea in groundwater ecosystems.</title>
        <authorList>
            <person name="He C.Y."/>
            <person name="Keren R."/>
            <person name="Whittaker M."/>
            <person name="Farag I.F."/>
            <person name="Doudna J."/>
            <person name="Cate J.H.D."/>
            <person name="Banfield J.F."/>
        </authorList>
    </citation>
    <scope>NUCLEOTIDE SEQUENCE</scope>
    <source>
        <strain evidence="2">NC_groundwater_1818_Pr3_B-0.1um_66_35</strain>
    </source>
</reference>
<name>A0A933RXD5_RHOPL</name>
<accession>A0A933RXD5</accession>
<dbReference type="AlphaFoldDB" id="A0A933RXD5"/>
<keyword evidence="1" id="KW-0812">Transmembrane</keyword>
<dbReference type="Pfam" id="PF04964">
    <property type="entry name" value="Flp_Fap"/>
    <property type="match status" value="1"/>
</dbReference>
<organism evidence="2 3">
    <name type="scientific">Rhodopseudomonas palustris</name>
    <dbReference type="NCBI Taxonomy" id="1076"/>
    <lineage>
        <taxon>Bacteria</taxon>
        <taxon>Pseudomonadati</taxon>
        <taxon>Pseudomonadota</taxon>
        <taxon>Alphaproteobacteria</taxon>
        <taxon>Hyphomicrobiales</taxon>
        <taxon>Nitrobacteraceae</taxon>
        <taxon>Rhodopseudomonas</taxon>
    </lineage>
</organism>
<evidence type="ECO:0000313" key="3">
    <source>
        <dbReference type="Proteomes" id="UP000782519"/>
    </source>
</evidence>
<feature type="transmembrane region" description="Helical" evidence="1">
    <location>
        <begin position="20"/>
        <end position="38"/>
    </location>
</feature>